<keyword evidence="3" id="KW-0813">Transport</keyword>
<sequence>MGAASSKSDEQKRYPVLATSAAAPDYATPEGELPVYMQQVQEIERERAKLPNPGLYENAGAELKGPVSPDAFDGFRFDFTRILGQKFSTSHSFMLGSSMIPGGLYQFGANVMAGEDMDPSAYLMAKVTPDGYMDARWTQRLSKQWKMRVKSQLKAEAHGSQVVADFDYAGEDFSWNMKVSNGPLLGATYLQSITPHIAVGGETYYHGKHRKVISSYCAKYSSPLWAGVCTFSGMGTLQLQYLRKVGNRMRYGSEFVYNHASGESHTTLGVEVELAQTHMVSSVDQTGRVASSIETRVLPNFLLTLSAEAYPAKDDFKFGYGAQITF</sequence>
<dbReference type="InterPro" id="IPR037930">
    <property type="entry name" value="Tom40"/>
</dbReference>
<evidence type="ECO:0000256" key="5">
    <source>
        <dbReference type="ARBA" id="ARBA00022692"/>
    </source>
</evidence>
<accession>A0AAV2YKR8</accession>
<dbReference type="AlphaFoldDB" id="A0AAV2YKR8"/>
<evidence type="ECO:0000256" key="3">
    <source>
        <dbReference type="ARBA" id="ARBA00022448"/>
    </source>
</evidence>
<protein>
    <submittedName>
        <fullName evidence="10">Uncharacterized protein</fullName>
    </submittedName>
</protein>
<reference evidence="10" key="1">
    <citation type="submission" date="2022-11" db="EMBL/GenBank/DDBJ databases">
        <authorList>
            <person name="Morgan W.R."/>
            <person name="Tartar A."/>
        </authorList>
    </citation>
    <scope>NUCLEOTIDE SEQUENCE</scope>
    <source>
        <strain evidence="10">ARSEF 373</strain>
    </source>
</reference>
<evidence type="ECO:0000256" key="1">
    <source>
        <dbReference type="ARBA" id="ARBA00004374"/>
    </source>
</evidence>
<dbReference type="Gene3D" id="2.40.160.10">
    <property type="entry name" value="Porin"/>
    <property type="match status" value="1"/>
</dbReference>
<dbReference type="PANTHER" id="PTHR10802">
    <property type="entry name" value="MITOCHONDRIAL IMPORT RECEPTOR SUBUNIT TOM40"/>
    <property type="match status" value="1"/>
</dbReference>
<evidence type="ECO:0000313" key="10">
    <source>
        <dbReference type="EMBL" id="DAZ95585.1"/>
    </source>
</evidence>
<evidence type="ECO:0000256" key="9">
    <source>
        <dbReference type="ARBA" id="ARBA00023136"/>
    </source>
</evidence>
<evidence type="ECO:0000313" key="11">
    <source>
        <dbReference type="Proteomes" id="UP001146120"/>
    </source>
</evidence>
<keyword evidence="5" id="KW-0812">Transmembrane</keyword>
<name>A0AAV2YKR8_9STRA</name>
<keyword evidence="7" id="KW-0653">Protein transport</keyword>
<comment type="caution">
    <text evidence="10">The sequence shown here is derived from an EMBL/GenBank/DDBJ whole genome shotgun (WGS) entry which is preliminary data.</text>
</comment>
<dbReference type="EMBL" id="DAKRPA010000198">
    <property type="protein sequence ID" value="DAZ95585.1"/>
    <property type="molecule type" value="Genomic_DNA"/>
</dbReference>
<evidence type="ECO:0000256" key="6">
    <source>
        <dbReference type="ARBA" id="ARBA00022787"/>
    </source>
</evidence>
<dbReference type="Proteomes" id="UP001146120">
    <property type="component" value="Unassembled WGS sequence"/>
</dbReference>
<keyword evidence="8" id="KW-0496">Mitochondrion</keyword>
<evidence type="ECO:0000256" key="7">
    <source>
        <dbReference type="ARBA" id="ARBA00022927"/>
    </source>
</evidence>
<dbReference type="InterPro" id="IPR027246">
    <property type="entry name" value="Porin_Euk/Tom40"/>
</dbReference>
<dbReference type="GO" id="GO:0030150">
    <property type="term" value="P:protein import into mitochondrial matrix"/>
    <property type="evidence" value="ECO:0007669"/>
    <property type="project" value="InterPro"/>
</dbReference>
<keyword evidence="11" id="KW-1185">Reference proteome</keyword>
<evidence type="ECO:0000256" key="2">
    <source>
        <dbReference type="ARBA" id="ARBA00010510"/>
    </source>
</evidence>
<dbReference type="CDD" id="cd07305">
    <property type="entry name" value="Porin3_Tom40"/>
    <property type="match status" value="1"/>
</dbReference>
<comment type="similarity">
    <text evidence="2">Belongs to the Tom40 family.</text>
</comment>
<evidence type="ECO:0000256" key="8">
    <source>
        <dbReference type="ARBA" id="ARBA00023128"/>
    </source>
</evidence>
<dbReference type="GO" id="GO:0008320">
    <property type="term" value="F:protein transmembrane transporter activity"/>
    <property type="evidence" value="ECO:0007669"/>
    <property type="project" value="InterPro"/>
</dbReference>
<dbReference type="InterPro" id="IPR023614">
    <property type="entry name" value="Porin_dom_sf"/>
</dbReference>
<gene>
    <name evidence="10" type="ORF">N0F65_006071</name>
</gene>
<keyword evidence="9" id="KW-0472">Membrane</keyword>
<dbReference type="Pfam" id="PF01459">
    <property type="entry name" value="Porin_3"/>
    <property type="match status" value="1"/>
</dbReference>
<comment type="subcellular location">
    <subcellularLocation>
        <location evidence="1">Mitochondrion outer membrane</location>
        <topology evidence="1">Multi-pass membrane protein</topology>
    </subcellularLocation>
</comment>
<keyword evidence="4" id="KW-1134">Transmembrane beta strand</keyword>
<organism evidence="10 11">
    <name type="scientific">Lagenidium giganteum</name>
    <dbReference type="NCBI Taxonomy" id="4803"/>
    <lineage>
        <taxon>Eukaryota</taxon>
        <taxon>Sar</taxon>
        <taxon>Stramenopiles</taxon>
        <taxon>Oomycota</taxon>
        <taxon>Peronosporomycetes</taxon>
        <taxon>Pythiales</taxon>
        <taxon>Pythiaceae</taxon>
    </lineage>
</organism>
<evidence type="ECO:0000256" key="4">
    <source>
        <dbReference type="ARBA" id="ARBA00022452"/>
    </source>
</evidence>
<proteinExistence type="inferred from homology"/>
<reference evidence="10" key="2">
    <citation type="journal article" date="2023" name="Microbiol Resour">
        <title>Decontamination and Annotation of the Draft Genome Sequence of the Oomycete Lagenidium giganteum ARSEF 373.</title>
        <authorList>
            <person name="Morgan W.R."/>
            <person name="Tartar A."/>
        </authorList>
    </citation>
    <scope>NUCLEOTIDE SEQUENCE</scope>
    <source>
        <strain evidence="10">ARSEF 373</strain>
    </source>
</reference>
<keyword evidence="6" id="KW-1000">Mitochondrion outer membrane</keyword>
<dbReference type="GO" id="GO:0005741">
    <property type="term" value="C:mitochondrial outer membrane"/>
    <property type="evidence" value="ECO:0007669"/>
    <property type="project" value="UniProtKB-SubCell"/>
</dbReference>